<evidence type="ECO:0000313" key="3">
    <source>
        <dbReference type="Proteomes" id="UP001596003"/>
    </source>
</evidence>
<gene>
    <name evidence="2" type="ORF">ACFO3N_14275</name>
</gene>
<protein>
    <submittedName>
        <fullName evidence="2">Glycosyltransferase family 2 protein</fullName>
    </submittedName>
</protein>
<dbReference type="Gene3D" id="3.90.550.10">
    <property type="entry name" value="Spore Coat Polysaccharide Biosynthesis Protein SpsA, Chain A"/>
    <property type="match status" value="1"/>
</dbReference>
<dbReference type="PANTHER" id="PTHR22916">
    <property type="entry name" value="GLYCOSYLTRANSFERASE"/>
    <property type="match status" value="1"/>
</dbReference>
<dbReference type="EMBL" id="JBHSFY010000008">
    <property type="protein sequence ID" value="MFC4478238.1"/>
    <property type="molecule type" value="Genomic_DNA"/>
</dbReference>
<evidence type="ECO:0000259" key="1">
    <source>
        <dbReference type="Pfam" id="PF00535"/>
    </source>
</evidence>
<accession>A0ABV8ZDU7</accession>
<dbReference type="InterPro" id="IPR029044">
    <property type="entry name" value="Nucleotide-diphossugar_trans"/>
</dbReference>
<dbReference type="RefSeq" id="WP_379798740.1">
    <property type="nucleotide sequence ID" value="NZ_JBHSFY010000008.1"/>
</dbReference>
<organism evidence="2 3">
    <name type="scientific">Flavobacterium chungangensis</name>
    <dbReference type="NCBI Taxonomy" id="2708132"/>
    <lineage>
        <taxon>Bacteria</taxon>
        <taxon>Pseudomonadati</taxon>
        <taxon>Bacteroidota</taxon>
        <taxon>Flavobacteriia</taxon>
        <taxon>Flavobacteriales</taxon>
        <taxon>Flavobacteriaceae</taxon>
        <taxon>Flavobacterium</taxon>
    </lineage>
</organism>
<proteinExistence type="predicted"/>
<dbReference type="SUPFAM" id="SSF53448">
    <property type="entry name" value="Nucleotide-diphospho-sugar transferases"/>
    <property type="match status" value="1"/>
</dbReference>
<dbReference type="CDD" id="cd00761">
    <property type="entry name" value="Glyco_tranf_GTA_type"/>
    <property type="match status" value="1"/>
</dbReference>
<dbReference type="InterPro" id="IPR001173">
    <property type="entry name" value="Glyco_trans_2-like"/>
</dbReference>
<dbReference type="Proteomes" id="UP001596003">
    <property type="component" value="Unassembled WGS sequence"/>
</dbReference>
<sequence length="292" mass="33881">MNIDNTPLVSIVIPFYNNEDTLLDAVKSVYAQTYRNWELILLDDGSKDKSLEIAKSFSGSKVRIVSDGVNKGLVYRLNQSPLLVQSNYIVRMDADDLMHPQRIEKQMSLFLNDEKLDLVDTGAYSINEEGEPAGIRGLVPIQYDEKFIINNAMLLHASIIGKKEWFLNNQYNEIFVRAEDRELWLRTYKNSKFARVKEPLYIVREGKVNIRNYVQSVKTVRKILKIYGPTIFSKKELKKELFKTYLKVSVIKVAGFFNIQDYITGRRNNPLTEEERNDLTRIISQIRNSVTQ</sequence>
<comment type="caution">
    <text evidence="2">The sequence shown here is derived from an EMBL/GenBank/DDBJ whole genome shotgun (WGS) entry which is preliminary data.</text>
</comment>
<keyword evidence="3" id="KW-1185">Reference proteome</keyword>
<feature type="domain" description="Glycosyltransferase 2-like" evidence="1">
    <location>
        <begin position="10"/>
        <end position="130"/>
    </location>
</feature>
<dbReference type="PANTHER" id="PTHR22916:SF69">
    <property type="entry name" value="BIFUNCTIONAL GLYCOSYLTRANSFERASE PGTA"/>
    <property type="match status" value="1"/>
</dbReference>
<evidence type="ECO:0000313" key="2">
    <source>
        <dbReference type="EMBL" id="MFC4478238.1"/>
    </source>
</evidence>
<name>A0ABV8ZDU7_9FLAO</name>
<reference evidence="3" key="1">
    <citation type="journal article" date="2019" name="Int. J. Syst. Evol. Microbiol.">
        <title>The Global Catalogue of Microorganisms (GCM) 10K type strain sequencing project: providing services to taxonomists for standard genome sequencing and annotation.</title>
        <authorList>
            <consortium name="The Broad Institute Genomics Platform"/>
            <consortium name="The Broad Institute Genome Sequencing Center for Infectious Disease"/>
            <person name="Wu L."/>
            <person name="Ma J."/>
        </authorList>
    </citation>
    <scope>NUCLEOTIDE SEQUENCE [LARGE SCALE GENOMIC DNA]</scope>
    <source>
        <strain evidence="3">NBRC 103627</strain>
    </source>
</reference>
<dbReference type="Pfam" id="PF00535">
    <property type="entry name" value="Glycos_transf_2"/>
    <property type="match status" value="1"/>
</dbReference>